<dbReference type="Pfam" id="PF08448">
    <property type="entry name" value="PAS_4"/>
    <property type="match status" value="1"/>
</dbReference>
<dbReference type="InterPro" id="IPR005467">
    <property type="entry name" value="His_kinase_dom"/>
</dbReference>
<dbReference type="InterPro" id="IPR013656">
    <property type="entry name" value="PAS_4"/>
</dbReference>
<dbReference type="AlphaFoldDB" id="A0A5Q0UIS7"/>
<dbReference type="InterPro" id="IPR050736">
    <property type="entry name" value="Sensor_HK_Regulatory"/>
</dbReference>
<dbReference type="InterPro" id="IPR036097">
    <property type="entry name" value="HisK_dim/P_sf"/>
</dbReference>
<dbReference type="Gene3D" id="3.30.565.10">
    <property type="entry name" value="Histidine kinase-like ATPase, C-terminal domain"/>
    <property type="match status" value="1"/>
</dbReference>
<dbReference type="SMART" id="SM00387">
    <property type="entry name" value="HATPase_c"/>
    <property type="match status" value="1"/>
</dbReference>
<dbReference type="KEGG" id="ncon:LC1Nh_0974"/>
<feature type="domain" description="Histidine kinase" evidence="7">
    <location>
        <begin position="434"/>
        <end position="618"/>
    </location>
</feature>
<dbReference type="Pfam" id="PF02518">
    <property type="entry name" value="HATPase_c"/>
    <property type="match status" value="1"/>
</dbReference>
<dbReference type="InterPro" id="IPR036890">
    <property type="entry name" value="HATPase_C_sf"/>
</dbReference>
<dbReference type="PANTHER" id="PTHR43711">
    <property type="entry name" value="TWO-COMPONENT HISTIDINE KINASE"/>
    <property type="match status" value="1"/>
</dbReference>
<dbReference type="GeneID" id="42365367"/>
<dbReference type="Proteomes" id="UP000377803">
    <property type="component" value="Chromosome"/>
</dbReference>
<evidence type="ECO:0000256" key="6">
    <source>
        <dbReference type="SAM" id="Coils"/>
    </source>
</evidence>
<dbReference type="SUPFAM" id="SSF55874">
    <property type="entry name" value="ATPase domain of HSP90 chaperone/DNA topoisomerase II/histidine kinase"/>
    <property type="match status" value="1"/>
</dbReference>
<keyword evidence="3" id="KW-0808">Transferase</keyword>
<dbReference type="EMBL" id="CP040089">
    <property type="protein sequence ID" value="QGA80855.1"/>
    <property type="molecule type" value="Genomic_DNA"/>
</dbReference>
<evidence type="ECO:0000256" key="2">
    <source>
        <dbReference type="ARBA" id="ARBA00012438"/>
    </source>
</evidence>
<dbReference type="InterPro" id="IPR003594">
    <property type="entry name" value="HATPase_dom"/>
</dbReference>
<organism evidence="9 10">
    <name type="scientific">Candidatus Nanohalobium constans</name>
    <dbReference type="NCBI Taxonomy" id="2565781"/>
    <lineage>
        <taxon>Archaea</taxon>
        <taxon>Candidatus Nanohalarchaeota</taxon>
        <taxon>Candidatus Nanohalobia</taxon>
        <taxon>Candidatus Nanohalobiales</taxon>
        <taxon>Candidatus Nanohalobiaceae</taxon>
        <taxon>Candidatus Nanohalobium</taxon>
    </lineage>
</organism>
<evidence type="ECO:0000256" key="3">
    <source>
        <dbReference type="ARBA" id="ARBA00022679"/>
    </source>
</evidence>
<keyword evidence="5" id="KW-0902">Two-component regulatory system</keyword>
<keyword evidence="6" id="KW-0175">Coiled coil</keyword>
<evidence type="ECO:0000259" key="8">
    <source>
        <dbReference type="PROSITE" id="PS50110"/>
    </source>
</evidence>
<protein>
    <recommendedName>
        <fullName evidence="2">histidine kinase</fullName>
        <ecNumber evidence="2">2.7.13.3</ecNumber>
    </recommendedName>
</protein>
<dbReference type="InterPro" id="IPR011006">
    <property type="entry name" value="CheY-like_superfamily"/>
</dbReference>
<evidence type="ECO:0000313" key="9">
    <source>
        <dbReference type="EMBL" id="QGA80855.1"/>
    </source>
</evidence>
<dbReference type="SUPFAM" id="SSF55781">
    <property type="entry name" value="GAF domain-like"/>
    <property type="match status" value="1"/>
</dbReference>
<evidence type="ECO:0000313" key="10">
    <source>
        <dbReference type="Proteomes" id="UP000377803"/>
    </source>
</evidence>
<feature type="domain" description="Response regulatory" evidence="8">
    <location>
        <begin position="4"/>
        <end position="118"/>
    </location>
</feature>
<name>A0A5Q0UIS7_9ARCH</name>
<evidence type="ECO:0000259" key="7">
    <source>
        <dbReference type="PROSITE" id="PS50109"/>
    </source>
</evidence>
<dbReference type="Gene3D" id="3.40.50.2300">
    <property type="match status" value="1"/>
</dbReference>
<dbReference type="Pfam" id="PF00512">
    <property type="entry name" value="HisKA"/>
    <property type="match status" value="1"/>
</dbReference>
<gene>
    <name evidence="9" type="ORF">LC1Nh_0974</name>
</gene>
<dbReference type="PROSITE" id="PS50109">
    <property type="entry name" value="HIS_KIN"/>
    <property type="match status" value="1"/>
</dbReference>
<dbReference type="PROSITE" id="PS50110">
    <property type="entry name" value="RESPONSE_REGULATORY"/>
    <property type="match status" value="1"/>
</dbReference>
<keyword evidence="10" id="KW-1185">Reference proteome</keyword>
<dbReference type="InterPro" id="IPR035965">
    <property type="entry name" value="PAS-like_dom_sf"/>
</dbReference>
<dbReference type="SUPFAM" id="SSF55785">
    <property type="entry name" value="PYP-like sensor domain (PAS domain)"/>
    <property type="match status" value="1"/>
</dbReference>
<dbReference type="InterPro" id="IPR003661">
    <property type="entry name" value="HisK_dim/P_dom"/>
</dbReference>
<evidence type="ECO:0000256" key="5">
    <source>
        <dbReference type="ARBA" id="ARBA00023012"/>
    </source>
</evidence>
<evidence type="ECO:0000256" key="4">
    <source>
        <dbReference type="ARBA" id="ARBA00022777"/>
    </source>
</evidence>
<proteinExistence type="predicted"/>
<dbReference type="SMART" id="SM00388">
    <property type="entry name" value="HisKA"/>
    <property type="match status" value="1"/>
</dbReference>
<evidence type="ECO:0000256" key="1">
    <source>
        <dbReference type="ARBA" id="ARBA00000085"/>
    </source>
</evidence>
<dbReference type="EC" id="2.7.13.3" evidence="2"/>
<feature type="coiled-coil region" evidence="6">
    <location>
        <begin position="398"/>
        <end position="425"/>
    </location>
</feature>
<keyword evidence="4" id="KW-0418">Kinase</keyword>
<accession>A0A5Q0UIS7</accession>
<dbReference type="Gene3D" id="3.30.450.20">
    <property type="entry name" value="PAS domain"/>
    <property type="match status" value="1"/>
</dbReference>
<dbReference type="Gene3D" id="1.10.287.130">
    <property type="match status" value="1"/>
</dbReference>
<dbReference type="SMART" id="SM00448">
    <property type="entry name" value="REC"/>
    <property type="match status" value="1"/>
</dbReference>
<dbReference type="Gene3D" id="3.30.450.40">
    <property type="match status" value="1"/>
</dbReference>
<comment type="catalytic activity">
    <reaction evidence="1">
        <text>ATP + protein L-histidine = ADP + protein N-phospho-L-histidine.</text>
        <dbReference type="EC" id="2.7.13.3"/>
    </reaction>
</comment>
<dbReference type="RefSeq" id="WP_153550599.1">
    <property type="nucleotide sequence ID" value="NZ_CP040089.1"/>
</dbReference>
<dbReference type="GO" id="GO:0000155">
    <property type="term" value="F:phosphorelay sensor kinase activity"/>
    <property type="evidence" value="ECO:0007669"/>
    <property type="project" value="InterPro"/>
</dbReference>
<sequence length="618" mass="69289">MSLRVLVVDDDIQFLSLTARKLEEEGMQVLRAQSCSDVRNVLGSEDVDCIVTEYGLPGKPGKVLCDDLKSLSGDVPLILFTSGRDSEMVRNAFGNGVDDYVSKDSSFFKFSVLVERIRKAAEESPHNIGTKVDSSSGVEEVDVLKKVVDLLPAGVVVRDGEDRVVMANKRAAGDDTELGDVIGSRIEDSPLTGEQIKRIKETDEAAIENWDAVTVEQNFDIPGEGERYLETTKIPFNLDEGENPHLVSVLADISSRKKKERALEKVIETNRKMSEMDTKEEVKQVAVEAMCDIFDLPMCAAFEIRGREFVPEVSNFELEEVFEGTPSLSIDSSIAGEVYSDKESRIIEEVNELDPQNPDTRIASEVIVPVGGHGVLIAGSEEQKEFDQVDMYIADWFGDSVKSSLDRVEREKEILERDEKLERQEQQMDQFVRMLSHDLRNPLNIAQGYLEMLENSDEKDQVGSALNRMDEIIETVLEMAKHTKKLEKQQVDLRKLSNESWSYDYMDNAELEVVDEVTVEANKEQLKHLLENIFSNSIKHSDQSVTVRVGSTSKGFYVEDDGPGIPESERNKVFEFGYTTQDSTGIGLTIVEKIANFQGWKVKVSESTKGGARFEFET</sequence>
<dbReference type="PANTHER" id="PTHR43711:SF1">
    <property type="entry name" value="HISTIDINE KINASE 1"/>
    <property type="match status" value="1"/>
</dbReference>
<dbReference type="SUPFAM" id="SSF52172">
    <property type="entry name" value="CheY-like"/>
    <property type="match status" value="1"/>
</dbReference>
<dbReference type="InterPro" id="IPR001789">
    <property type="entry name" value="Sig_transdc_resp-reg_receiver"/>
</dbReference>
<dbReference type="CDD" id="cd00156">
    <property type="entry name" value="REC"/>
    <property type="match status" value="1"/>
</dbReference>
<dbReference type="SUPFAM" id="SSF47384">
    <property type="entry name" value="Homodimeric domain of signal transducing histidine kinase"/>
    <property type="match status" value="1"/>
</dbReference>
<dbReference type="CDD" id="cd00075">
    <property type="entry name" value="HATPase"/>
    <property type="match status" value="1"/>
</dbReference>
<dbReference type="Pfam" id="PF00072">
    <property type="entry name" value="Response_reg"/>
    <property type="match status" value="1"/>
</dbReference>
<reference evidence="10" key="1">
    <citation type="submission" date="2019-05" db="EMBL/GenBank/DDBJ databases">
        <title>Candidatus Nanohalobium constans, a novel model system to study the DPANN nano-sized archaea: genomic and physiological characterization of a nanoarchaeon co-cultured with its chitinotrophic host.</title>
        <authorList>
            <person name="La Cono V."/>
            <person name="Arcadi E."/>
            <person name="Crisafi F."/>
            <person name="Denaro R."/>
            <person name="La Spada G."/>
            <person name="Messina E."/>
            <person name="Smedile F."/>
            <person name="Toshchakov S.V."/>
            <person name="Shevchenko M.A."/>
            <person name="Golyshin P.N."/>
            <person name="Golyshina O.V."/>
            <person name="Ferrer M."/>
            <person name="Rohde M."/>
            <person name="Mushegian A."/>
            <person name="Sorokin D.Y."/>
            <person name="Giuliano L."/>
            <person name="Yakimov M.M."/>
        </authorList>
    </citation>
    <scope>NUCLEOTIDE SEQUENCE [LARGE SCALE GENOMIC DNA]</scope>
    <source>
        <strain evidence="10">LC1Nh</strain>
    </source>
</reference>
<dbReference type="OrthoDB" id="8127at2157"/>
<dbReference type="InterPro" id="IPR029016">
    <property type="entry name" value="GAF-like_dom_sf"/>
</dbReference>
<dbReference type="CDD" id="cd00082">
    <property type="entry name" value="HisKA"/>
    <property type="match status" value="1"/>
</dbReference>